<keyword evidence="2" id="KW-1185">Reference proteome</keyword>
<name>A0A6J1F6L8_CUCMO</name>
<dbReference type="PANTHER" id="PTHR33676">
    <property type="entry name" value="COLD REGULATED PROTEIN 27"/>
    <property type="match status" value="1"/>
</dbReference>
<dbReference type="RefSeq" id="XP_022935854.1">
    <property type="nucleotide sequence ID" value="XM_023080086.1"/>
</dbReference>
<feature type="region of interest" description="Disordered" evidence="1">
    <location>
        <begin position="82"/>
        <end position="102"/>
    </location>
</feature>
<evidence type="ECO:0000256" key="1">
    <source>
        <dbReference type="SAM" id="MobiDB-lite"/>
    </source>
</evidence>
<gene>
    <name evidence="3" type="primary">LOC111442637</name>
</gene>
<dbReference type="PANTHER" id="PTHR33676:SF3">
    <property type="entry name" value="COLD-REGULATED PROTEIN 27"/>
    <property type="match status" value="1"/>
</dbReference>
<proteinExistence type="predicted"/>
<dbReference type="GO" id="GO:0009409">
    <property type="term" value="P:response to cold"/>
    <property type="evidence" value="ECO:0007669"/>
    <property type="project" value="InterPro"/>
</dbReference>
<dbReference type="GeneID" id="111442637"/>
<reference evidence="3" key="1">
    <citation type="submission" date="2025-08" db="UniProtKB">
        <authorList>
            <consortium name="RefSeq"/>
        </authorList>
    </citation>
    <scope>IDENTIFICATION</scope>
    <source>
        <tissue evidence="3">Young leaves</tissue>
    </source>
</reference>
<organism evidence="2 3">
    <name type="scientific">Cucurbita moschata</name>
    <name type="common">Winter crookneck squash</name>
    <name type="synonym">Cucurbita pepo var. moschata</name>
    <dbReference type="NCBI Taxonomy" id="3662"/>
    <lineage>
        <taxon>Eukaryota</taxon>
        <taxon>Viridiplantae</taxon>
        <taxon>Streptophyta</taxon>
        <taxon>Embryophyta</taxon>
        <taxon>Tracheophyta</taxon>
        <taxon>Spermatophyta</taxon>
        <taxon>Magnoliopsida</taxon>
        <taxon>eudicotyledons</taxon>
        <taxon>Gunneridae</taxon>
        <taxon>Pentapetalae</taxon>
        <taxon>rosids</taxon>
        <taxon>fabids</taxon>
        <taxon>Cucurbitales</taxon>
        <taxon>Cucurbitaceae</taxon>
        <taxon>Cucurbiteae</taxon>
        <taxon>Cucurbita</taxon>
    </lineage>
</organism>
<dbReference type="InterPro" id="IPR044678">
    <property type="entry name" value="COR27/28"/>
</dbReference>
<dbReference type="Proteomes" id="UP000504609">
    <property type="component" value="Unplaced"/>
</dbReference>
<evidence type="ECO:0000313" key="2">
    <source>
        <dbReference type="Proteomes" id="UP000504609"/>
    </source>
</evidence>
<dbReference type="GO" id="GO:0042752">
    <property type="term" value="P:regulation of circadian rhythm"/>
    <property type="evidence" value="ECO:0007669"/>
    <property type="project" value="InterPro"/>
</dbReference>
<sequence length="260" mass="29121">MELLPPNLENHNAVETRTDSLISELAKDESTEFALPVESSSLGTHMTDSVPSDWTDEKHHLFLESMETSFVSQMFDSVHSVGSCPRKENSSHTKLHGQSQSASHVHSHFGQFKVLRRGSWKNINFETTESRSNLLNDFQALSRNPWIHHFRADRKNKNVACKSQAIGSGGRNLFPLGAANDSEPLRACDSDLSLQYISSNEEVSDQNFVDEDREVGNGSSDCSNAKRVNTPETNALINEQKIARSQIVANTRQTTYRLLF</sequence>
<dbReference type="KEGG" id="cmos:111442637"/>
<protein>
    <submittedName>
        <fullName evidence="3">Uncharacterized protein LOC111442637 isoform X1</fullName>
    </submittedName>
</protein>
<accession>A0A6J1F6L8</accession>
<dbReference type="AlphaFoldDB" id="A0A6J1F6L8"/>
<evidence type="ECO:0000313" key="3">
    <source>
        <dbReference type="RefSeq" id="XP_022935854.1"/>
    </source>
</evidence>